<dbReference type="Proteomes" id="UP000308600">
    <property type="component" value="Unassembled WGS sequence"/>
</dbReference>
<accession>A0ACD3BGJ3</accession>
<keyword evidence="2" id="KW-1185">Reference proteome</keyword>
<proteinExistence type="predicted"/>
<evidence type="ECO:0000313" key="1">
    <source>
        <dbReference type="EMBL" id="TFK76771.1"/>
    </source>
</evidence>
<reference evidence="1 2" key="1">
    <citation type="journal article" date="2019" name="Nat. Ecol. Evol.">
        <title>Megaphylogeny resolves global patterns of mushroom evolution.</title>
        <authorList>
            <person name="Varga T."/>
            <person name="Krizsan K."/>
            <person name="Foldi C."/>
            <person name="Dima B."/>
            <person name="Sanchez-Garcia M."/>
            <person name="Sanchez-Ramirez S."/>
            <person name="Szollosi G.J."/>
            <person name="Szarkandi J.G."/>
            <person name="Papp V."/>
            <person name="Albert L."/>
            <person name="Andreopoulos W."/>
            <person name="Angelini C."/>
            <person name="Antonin V."/>
            <person name="Barry K.W."/>
            <person name="Bougher N.L."/>
            <person name="Buchanan P."/>
            <person name="Buyck B."/>
            <person name="Bense V."/>
            <person name="Catcheside P."/>
            <person name="Chovatia M."/>
            <person name="Cooper J."/>
            <person name="Damon W."/>
            <person name="Desjardin D."/>
            <person name="Finy P."/>
            <person name="Geml J."/>
            <person name="Haridas S."/>
            <person name="Hughes K."/>
            <person name="Justo A."/>
            <person name="Karasinski D."/>
            <person name="Kautmanova I."/>
            <person name="Kiss B."/>
            <person name="Kocsube S."/>
            <person name="Kotiranta H."/>
            <person name="LaButti K.M."/>
            <person name="Lechner B.E."/>
            <person name="Liimatainen K."/>
            <person name="Lipzen A."/>
            <person name="Lukacs Z."/>
            <person name="Mihaltcheva S."/>
            <person name="Morgado L.N."/>
            <person name="Niskanen T."/>
            <person name="Noordeloos M.E."/>
            <person name="Ohm R.A."/>
            <person name="Ortiz-Santana B."/>
            <person name="Ovrebo C."/>
            <person name="Racz N."/>
            <person name="Riley R."/>
            <person name="Savchenko A."/>
            <person name="Shiryaev A."/>
            <person name="Soop K."/>
            <person name="Spirin V."/>
            <person name="Szebenyi C."/>
            <person name="Tomsovsky M."/>
            <person name="Tulloss R.E."/>
            <person name="Uehling J."/>
            <person name="Grigoriev I.V."/>
            <person name="Vagvolgyi C."/>
            <person name="Papp T."/>
            <person name="Martin F.M."/>
            <person name="Miettinen O."/>
            <person name="Hibbett D.S."/>
            <person name="Nagy L.G."/>
        </authorList>
    </citation>
    <scope>NUCLEOTIDE SEQUENCE [LARGE SCALE GENOMIC DNA]</scope>
    <source>
        <strain evidence="1 2">NL-1719</strain>
    </source>
</reference>
<gene>
    <name evidence="1" type="ORF">BDN72DRAFT_754560</name>
</gene>
<name>A0ACD3BGJ3_9AGAR</name>
<sequence>MSYAASKLELESPRHSEVEISEESNEAIPEDEKDAVEKLLATSPPTSAGPVVAVDLDDVLSETNHAVAEWHNEVYGTNMDMSHFYYYYYWKNPFWGTVAETFQKVQDFYASHRIYKAKPVPGSREGIQTLRDMGFRLIIVTARSPDVAEHSWEWVNNHFPNLFDSVVCTGQFKDADKTGHEVTTKLSKSQVCADLRAQFLIDDSAENTLQCATADPPIPVLLFGNYEWNKRISGPGDARDEMSFDRRFEACGQKKFWEDESVEVPAGAPIWRVKDWGAVVRWVRSAIEEGRVAKPLG</sequence>
<protein>
    <submittedName>
        <fullName evidence="1">Uncharacterized protein</fullName>
    </submittedName>
</protein>
<evidence type="ECO:0000313" key="2">
    <source>
        <dbReference type="Proteomes" id="UP000308600"/>
    </source>
</evidence>
<dbReference type="EMBL" id="ML208259">
    <property type="protein sequence ID" value="TFK76771.1"/>
    <property type="molecule type" value="Genomic_DNA"/>
</dbReference>
<organism evidence="1 2">
    <name type="scientific">Pluteus cervinus</name>
    <dbReference type="NCBI Taxonomy" id="181527"/>
    <lineage>
        <taxon>Eukaryota</taxon>
        <taxon>Fungi</taxon>
        <taxon>Dikarya</taxon>
        <taxon>Basidiomycota</taxon>
        <taxon>Agaricomycotina</taxon>
        <taxon>Agaricomycetes</taxon>
        <taxon>Agaricomycetidae</taxon>
        <taxon>Agaricales</taxon>
        <taxon>Pluteineae</taxon>
        <taxon>Pluteaceae</taxon>
        <taxon>Pluteus</taxon>
    </lineage>
</organism>